<evidence type="ECO:0000256" key="4">
    <source>
        <dbReference type="ARBA" id="ARBA00022989"/>
    </source>
</evidence>
<evidence type="ECO:0000256" key="7">
    <source>
        <dbReference type="ARBA" id="ARBA00023170"/>
    </source>
</evidence>
<feature type="transmembrane region" description="Helical" evidence="10">
    <location>
        <begin position="625"/>
        <end position="647"/>
    </location>
</feature>
<dbReference type="InterPro" id="IPR000068">
    <property type="entry name" value="GPCR_3_Ca_sens_rcpt-rel"/>
</dbReference>
<dbReference type="Ensembl" id="ENSPTXT00000019570.1">
    <property type="protein sequence ID" value="ENSPTXP00000018993.1"/>
    <property type="gene ID" value="ENSPTXG00000013110.1"/>
</dbReference>
<feature type="transmembrane region" description="Helical" evidence="10">
    <location>
        <begin position="691"/>
        <end position="714"/>
    </location>
</feature>
<dbReference type="InterPro" id="IPR004073">
    <property type="entry name" value="GPCR_3_vmron_rcpt_2"/>
</dbReference>
<dbReference type="PRINTS" id="PR01535">
    <property type="entry name" value="VOMERONASL2R"/>
</dbReference>
<dbReference type="OMA" id="MQGSETH"/>
<keyword evidence="4 10" id="KW-1133">Transmembrane helix</keyword>
<protein>
    <recommendedName>
        <fullName evidence="11">G-protein coupled receptors family 3 profile domain-containing protein</fullName>
    </recommendedName>
</protein>
<evidence type="ECO:0000313" key="13">
    <source>
        <dbReference type="Proteomes" id="UP000472273"/>
    </source>
</evidence>
<dbReference type="AlphaFoldDB" id="A0A670ZAT8"/>
<dbReference type="InterPro" id="IPR000337">
    <property type="entry name" value="GPCR_3"/>
</dbReference>
<dbReference type="Proteomes" id="UP000472273">
    <property type="component" value="Unplaced"/>
</dbReference>
<evidence type="ECO:0000256" key="1">
    <source>
        <dbReference type="ARBA" id="ARBA00004651"/>
    </source>
</evidence>
<dbReference type="Pfam" id="PF00003">
    <property type="entry name" value="7tm_3"/>
    <property type="match status" value="1"/>
</dbReference>
<keyword evidence="2" id="KW-1003">Cell membrane</keyword>
<dbReference type="InterPro" id="IPR017978">
    <property type="entry name" value="GPCR_3_C"/>
</dbReference>
<comment type="subcellular location">
    <subcellularLocation>
        <location evidence="1">Cell membrane</location>
        <topology evidence="1">Multi-pass membrane protein</topology>
    </subcellularLocation>
</comment>
<keyword evidence="5" id="KW-0297">G-protein coupled receptor</keyword>
<dbReference type="GeneTree" id="ENSGT00950000182788"/>
<organism evidence="12 13">
    <name type="scientific">Pseudonaja textilis</name>
    <name type="common">Eastern brown snake</name>
    <dbReference type="NCBI Taxonomy" id="8673"/>
    <lineage>
        <taxon>Eukaryota</taxon>
        <taxon>Metazoa</taxon>
        <taxon>Chordata</taxon>
        <taxon>Craniata</taxon>
        <taxon>Vertebrata</taxon>
        <taxon>Euteleostomi</taxon>
        <taxon>Lepidosauria</taxon>
        <taxon>Squamata</taxon>
        <taxon>Bifurcata</taxon>
        <taxon>Unidentata</taxon>
        <taxon>Episquamata</taxon>
        <taxon>Toxicofera</taxon>
        <taxon>Serpentes</taxon>
        <taxon>Colubroidea</taxon>
        <taxon>Elapidae</taxon>
        <taxon>Hydrophiinae</taxon>
        <taxon>Pseudonaja</taxon>
    </lineage>
</organism>
<dbReference type="InterPro" id="IPR001828">
    <property type="entry name" value="ANF_lig-bd_rcpt"/>
</dbReference>
<dbReference type="PROSITE" id="PS00981">
    <property type="entry name" value="G_PROTEIN_RECEP_F3_3"/>
    <property type="match status" value="1"/>
</dbReference>
<dbReference type="PROSITE" id="PS50259">
    <property type="entry name" value="G_PROTEIN_RECEP_F3_4"/>
    <property type="match status" value="1"/>
</dbReference>
<keyword evidence="13" id="KW-1185">Reference proteome</keyword>
<feature type="transmembrane region" description="Helical" evidence="10">
    <location>
        <begin position="502"/>
        <end position="523"/>
    </location>
</feature>
<keyword evidence="9" id="KW-0807">Transducer</keyword>
<dbReference type="GO" id="GO:0005886">
    <property type="term" value="C:plasma membrane"/>
    <property type="evidence" value="ECO:0007669"/>
    <property type="project" value="UniProtKB-SubCell"/>
</dbReference>
<accession>A0A670ZAT8</accession>
<evidence type="ECO:0000256" key="9">
    <source>
        <dbReference type="ARBA" id="ARBA00023224"/>
    </source>
</evidence>
<dbReference type="InterPro" id="IPR028082">
    <property type="entry name" value="Peripla_BP_I"/>
</dbReference>
<feature type="transmembrane region" description="Helical" evidence="10">
    <location>
        <begin position="535"/>
        <end position="559"/>
    </location>
</feature>
<dbReference type="CDD" id="cd15283">
    <property type="entry name" value="7tmC_V2R_pheromone"/>
    <property type="match status" value="1"/>
</dbReference>
<evidence type="ECO:0000259" key="11">
    <source>
        <dbReference type="PROSITE" id="PS50259"/>
    </source>
</evidence>
<name>A0A670ZAT8_PSETE</name>
<keyword evidence="8" id="KW-0325">Glycoprotein</keyword>
<keyword evidence="3 10" id="KW-0812">Transmembrane</keyword>
<dbReference type="Gene3D" id="3.40.50.2300">
    <property type="match status" value="2"/>
</dbReference>
<dbReference type="PANTHER" id="PTHR24061">
    <property type="entry name" value="CALCIUM-SENSING RECEPTOR-RELATED"/>
    <property type="match status" value="1"/>
</dbReference>
<evidence type="ECO:0000256" key="10">
    <source>
        <dbReference type="SAM" id="Phobius"/>
    </source>
</evidence>
<keyword evidence="6 10" id="KW-0472">Membrane</keyword>
<reference evidence="12" key="1">
    <citation type="submission" date="2025-08" db="UniProtKB">
        <authorList>
            <consortium name="Ensembl"/>
        </authorList>
    </citation>
    <scope>IDENTIFICATION</scope>
</reference>
<reference evidence="12" key="2">
    <citation type="submission" date="2025-09" db="UniProtKB">
        <authorList>
            <consortium name="Ensembl"/>
        </authorList>
    </citation>
    <scope>IDENTIFICATION</scope>
</reference>
<dbReference type="GO" id="GO:0004930">
    <property type="term" value="F:G protein-coupled receptor activity"/>
    <property type="evidence" value="ECO:0007669"/>
    <property type="project" value="UniProtKB-KW"/>
</dbReference>
<feature type="domain" description="G-protein coupled receptors family 3 profile" evidence="11">
    <location>
        <begin position="465"/>
        <end position="729"/>
    </location>
</feature>
<proteinExistence type="predicted"/>
<evidence type="ECO:0000256" key="2">
    <source>
        <dbReference type="ARBA" id="ARBA00022475"/>
    </source>
</evidence>
<evidence type="ECO:0000256" key="6">
    <source>
        <dbReference type="ARBA" id="ARBA00023136"/>
    </source>
</evidence>
<keyword evidence="7" id="KW-0675">Receptor</keyword>
<sequence>QLVLRGWKPNRFNISESFSHSSFIPKNYQHFMALVFAVTEVNKDFILLPNITLGFQIYSNFQDEISVSSNSIYLLSRGRLAPGYKCDQQDTLLSVVGDVSSKFSKQMASLFSIFKVPQFTQEGRAVYPPFFRINPKESAQYYGLVQLLLYFEWNWVGLLAPENDSGGHFLASLIPMLKEKEICLAFCEMLTSDYYRNLESKSYQIFNTWSKAEVMILFADHTSIANVQMFLYYHEQLKNTSFLKVWILTSHWKLNVRKPQDILRNGKPFHGALHFRDHAGDVSGFSHFLLSLDPLNPQGDVFLRPWWKNLFNCTIHQPGKISPKGKNTCTGKETLLKLPMYIFDTGMTDDSYHIYNAVYAVVHALHAMQGSETHPAMLRLGNRISNVQAWQVIFCRRKVPFARCGMKRCHAGERRSIPEGKQICCYQCAPCSEGTISNQTDQYPNKDNDHCIAKKLHFLAYEEPLGYALASLAFSLFVITFAILIIFLEHHGTPIVKANNQNLTYILLVSLLLCFLCSFLFIGQPRKITCLFRQISFAILFSLAVSSVLAKTVMVVLAFMATKPGNRTRKLLGKPLTNSIILACPLIQGILGVTWLVTSPPFPNLDFHSLVGETILECNEGSASMFYAVLAYLGFLAFISFTVAFLARKLPNSFNEAKFITFSMLVFCSVWITFLPTYLSTKGKSMVVVEIFSILTSGAGLLACIFFPKCYIILLRPSLNSREMIMRHKNL</sequence>
<dbReference type="SUPFAM" id="SSF53822">
    <property type="entry name" value="Periplasmic binding protein-like I"/>
    <property type="match status" value="1"/>
</dbReference>
<dbReference type="PANTHER" id="PTHR24061:SF599">
    <property type="entry name" value="G-PROTEIN COUPLED RECEPTORS FAMILY 3 PROFILE DOMAIN-CONTAINING PROTEIN"/>
    <property type="match status" value="1"/>
</dbReference>
<gene>
    <name evidence="12" type="primary">LOC113451822</name>
</gene>
<dbReference type="FunFam" id="3.40.50.2300:FF:000024">
    <property type="entry name" value="Vomeronasal 2, receptor 73"/>
    <property type="match status" value="1"/>
</dbReference>
<feature type="transmembrane region" description="Helical" evidence="10">
    <location>
        <begin position="465"/>
        <end position="490"/>
    </location>
</feature>
<dbReference type="PRINTS" id="PR00248">
    <property type="entry name" value="GPCRMGR"/>
</dbReference>
<feature type="transmembrane region" description="Helical" evidence="10">
    <location>
        <begin position="580"/>
        <end position="598"/>
    </location>
</feature>
<dbReference type="InterPro" id="IPR017979">
    <property type="entry name" value="GPCR_3_CS"/>
</dbReference>
<evidence type="ECO:0000313" key="12">
    <source>
        <dbReference type="Ensembl" id="ENSPTXP00000018993.1"/>
    </source>
</evidence>
<evidence type="ECO:0000256" key="3">
    <source>
        <dbReference type="ARBA" id="ARBA00022692"/>
    </source>
</evidence>
<feature type="transmembrane region" description="Helical" evidence="10">
    <location>
        <begin position="659"/>
        <end position="679"/>
    </location>
</feature>
<evidence type="ECO:0000256" key="5">
    <source>
        <dbReference type="ARBA" id="ARBA00023040"/>
    </source>
</evidence>
<dbReference type="Pfam" id="PF01094">
    <property type="entry name" value="ANF_receptor"/>
    <property type="match status" value="1"/>
</dbReference>
<evidence type="ECO:0000256" key="8">
    <source>
        <dbReference type="ARBA" id="ARBA00023180"/>
    </source>
</evidence>